<accession>A0A078QT91</accession>
<proteinExistence type="predicted"/>
<dbReference type="PATRIC" id="fig|1339350.3.peg.4058"/>
<sequence length="41" mass="4849">MKQKLIVRKAFYYHEKDTIKGISLNFIVKYNCSYNYKGGVS</sequence>
<evidence type="ECO:0000313" key="4">
    <source>
        <dbReference type="Proteomes" id="UP000028134"/>
    </source>
</evidence>
<reference evidence="3 4" key="1">
    <citation type="submission" date="2014-04" db="EMBL/GenBank/DDBJ databases">
        <authorList>
            <person name="Sears C."/>
            <person name="Carroll K."/>
            <person name="Sack B.R."/>
            <person name="Qadri F."/>
            <person name="Myers L.L."/>
            <person name="Chung G.-T."/>
            <person name="Escheverria P."/>
            <person name="Fraser C.M."/>
            <person name="Sadzewicz L."/>
            <person name="Shefchek K.A."/>
            <person name="Tallon L."/>
            <person name="Das S.P."/>
            <person name="Daugherty S."/>
            <person name="Mongodin E.F."/>
        </authorList>
    </citation>
    <scope>NUCLEOTIDE SEQUENCE [LARGE SCALE GENOMIC DNA]</scope>
    <source>
        <strain evidence="3">3775 SL</strain>
        <strain evidence="4">3775 SL(B) 10 (iv)</strain>
    </source>
</reference>
<organism evidence="3 4">
    <name type="scientific">Phocaeicola vulgatus str. 3775 SL</name>
    <name type="common">B</name>
    <name type="synonym">iv</name>
    <dbReference type="NCBI Taxonomy" id="1339350"/>
    <lineage>
        <taxon>Bacteria</taxon>
        <taxon>Pseudomonadati</taxon>
        <taxon>Bacteroidota</taxon>
        <taxon>Bacteroidia</taxon>
        <taxon>Bacteroidales</taxon>
        <taxon>Bacteroidaceae</taxon>
        <taxon>Phocaeicola</taxon>
    </lineage>
</organism>
<dbReference type="EMBL" id="JNHI01000118">
    <property type="protein sequence ID" value="KDS23251.1"/>
    <property type="molecule type" value="Genomic_DNA"/>
</dbReference>
<comment type="caution">
    <text evidence="3">The sequence shown here is derived from an EMBL/GenBank/DDBJ whole genome shotgun (WGS) entry which is preliminary data.</text>
</comment>
<protein>
    <submittedName>
        <fullName evidence="3">Uncharacterized protein</fullName>
    </submittedName>
</protein>
<gene>
    <name evidence="3" type="ORF">M097_4257</name>
    <name evidence="2" type="ORF">M097_4469</name>
    <name evidence="1" type="ORF">M097_4912</name>
</gene>
<dbReference type="EMBL" id="JNHI01000046">
    <property type="protein sequence ID" value="KDS26340.1"/>
    <property type="molecule type" value="Genomic_DNA"/>
</dbReference>
<evidence type="ECO:0000313" key="1">
    <source>
        <dbReference type="EMBL" id="KDS23251.1"/>
    </source>
</evidence>
<evidence type="ECO:0000313" key="3">
    <source>
        <dbReference type="EMBL" id="KDS26340.1"/>
    </source>
</evidence>
<dbReference type="Proteomes" id="UP000028134">
    <property type="component" value="Unassembled WGS sequence"/>
</dbReference>
<dbReference type="AlphaFoldDB" id="A0A078QT91"/>
<dbReference type="EMBL" id="JNHI01000070">
    <property type="protein sequence ID" value="KDS25018.1"/>
    <property type="molecule type" value="Genomic_DNA"/>
</dbReference>
<evidence type="ECO:0000313" key="2">
    <source>
        <dbReference type="EMBL" id="KDS25018.1"/>
    </source>
</evidence>
<name>A0A078QT91_PHOVU</name>